<keyword evidence="4" id="KW-1185">Reference proteome</keyword>
<dbReference type="EMBL" id="LNYR01000031">
    <property type="protein sequence ID" value="KTD47665.1"/>
    <property type="molecule type" value="Genomic_DNA"/>
</dbReference>
<feature type="signal peptide" evidence="1">
    <location>
        <begin position="1"/>
        <end position="17"/>
    </location>
</feature>
<dbReference type="RefSeq" id="WP_115148762.1">
    <property type="nucleotide sequence ID" value="NZ_CAAAIL010000001.1"/>
</dbReference>
<evidence type="ECO:0000313" key="2">
    <source>
        <dbReference type="EMBL" id="KTD47665.1"/>
    </source>
</evidence>
<evidence type="ECO:0000256" key="1">
    <source>
        <dbReference type="SAM" id="SignalP"/>
    </source>
</evidence>
<organism evidence="3 5">
    <name type="scientific">Legionella quateirensis</name>
    <dbReference type="NCBI Taxonomy" id="45072"/>
    <lineage>
        <taxon>Bacteria</taxon>
        <taxon>Pseudomonadati</taxon>
        <taxon>Pseudomonadota</taxon>
        <taxon>Gammaproteobacteria</taxon>
        <taxon>Legionellales</taxon>
        <taxon>Legionellaceae</taxon>
        <taxon>Legionella</taxon>
    </lineage>
</organism>
<evidence type="ECO:0000313" key="3">
    <source>
        <dbReference type="EMBL" id="STY18580.1"/>
    </source>
</evidence>
<dbReference type="STRING" id="45072.Lqua_2058"/>
<dbReference type="AlphaFoldDB" id="A0A378L373"/>
<dbReference type="OrthoDB" id="746143at2"/>
<reference evidence="2 4" key="1">
    <citation type="submission" date="2015-11" db="EMBL/GenBank/DDBJ databases">
        <title>Genomic analysis of 38 Legionella species identifies large and diverse effector repertoires.</title>
        <authorList>
            <person name="Burstein D."/>
            <person name="Amaro F."/>
            <person name="Zusman T."/>
            <person name="Lifshitz Z."/>
            <person name="Cohen O."/>
            <person name="Gilbert J.A."/>
            <person name="Pupko T."/>
            <person name="Shuman H.A."/>
            <person name="Segal G."/>
        </authorList>
    </citation>
    <scope>NUCLEOTIDE SEQUENCE [LARGE SCALE GENOMIC DNA]</scope>
    <source>
        <strain evidence="2 4">ATCC 49507</strain>
    </source>
</reference>
<name>A0A378L373_9GAMM</name>
<feature type="chain" id="PRO_5016672980" evidence="1">
    <location>
        <begin position="18"/>
        <end position="232"/>
    </location>
</feature>
<keyword evidence="1" id="KW-0732">Signal</keyword>
<accession>A0A378L373</accession>
<reference evidence="3 5" key="2">
    <citation type="submission" date="2018-06" db="EMBL/GenBank/DDBJ databases">
        <authorList>
            <consortium name="Pathogen Informatics"/>
            <person name="Doyle S."/>
        </authorList>
    </citation>
    <scope>NUCLEOTIDE SEQUENCE [LARGE SCALE GENOMIC DNA]</scope>
    <source>
        <strain evidence="3 5">NCTC12376</strain>
    </source>
</reference>
<proteinExistence type="predicted"/>
<dbReference type="Proteomes" id="UP000054639">
    <property type="component" value="Unassembled WGS sequence"/>
</dbReference>
<dbReference type="Proteomes" id="UP000254230">
    <property type="component" value="Unassembled WGS sequence"/>
</dbReference>
<evidence type="ECO:0000313" key="5">
    <source>
        <dbReference type="Proteomes" id="UP000254230"/>
    </source>
</evidence>
<gene>
    <name evidence="2" type="ORF">Lqua_2058</name>
    <name evidence="3" type="ORF">NCTC12376_02400</name>
</gene>
<evidence type="ECO:0000313" key="4">
    <source>
        <dbReference type="Proteomes" id="UP000054639"/>
    </source>
</evidence>
<sequence length="232" mass="26325">MKWILLALLVLAQTGCAINHKVMVGDERVVIQQTVGKGKTYVHVHHNEQTALKAAKRVIRKDGGSLITLIHSGGRNIVFHLNKKRYEFDPNRIYTDNGIKKTLIQYSSYSPEAHREVKKLANKIKELLPKGKIIAVHNNSSYSLKDYLPGHELAKDAKAVHMSPDNYFRNFYLVTKFSDYVRLKLEGFNGILQKPSATDDGSMSILLAKSDYINVEAGYDQLYEQIKMLQHA</sequence>
<dbReference type="EMBL" id="UGOW01000001">
    <property type="protein sequence ID" value="STY18580.1"/>
    <property type="molecule type" value="Genomic_DNA"/>
</dbReference>
<protein>
    <submittedName>
        <fullName evidence="3">Protein-tyrosine phosphatase</fullName>
    </submittedName>
</protein>